<dbReference type="EMBL" id="KZ155790">
    <property type="protein sequence ID" value="OUS45438.1"/>
    <property type="molecule type" value="Genomic_DNA"/>
</dbReference>
<evidence type="ECO:0000313" key="1">
    <source>
        <dbReference type="EMBL" id="OUS45438.1"/>
    </source>
</evidence>
<dbReference type="eggNOG" id="ENOG502QPJI">
    <property type="taxonomic scope" value="Eukaryota"/>
</dbReference>
<dbReference type="SUPFAM" id="SSF56300">
    <property type="entry name" value="Metallo-dependent phosphatases"/>
    <property type="match status" value="1"/>
</dbReference>
<gene>
    <name evidence="1" type="ORF">BE221DRAFT_76778</name>
</gene>
<proteinExistence type="predicted"/>
<name>A0A1Y5I7B3_OSTTA</name>
<evidence type="ECO:0008006" key="2">
    <source>
        <dbReference type="Google" id="ProtNLM"/>
    </source>
</evidence>
<dbReference type="Proteomes" id="UP000195557">
    <property type="component" value="Unassembled WGS sequence"/>
</dbReference>
<dbReference type="InterPro" id="IPR052963">
    <property type="entry name" value="Pantetheine_PDE"/>
</dbReference>
<dbReference type="CDD" id="cd00838">
    <property type="entry name" value="MPP_superfamily"/>
    <property type="match status" value="1"/>
</dbReference>
<dbReference type="Gene3D" id="3.60.21.10">
    <property type="match status" value="1"/>
</dbReference>
<dbReference type="PANTHER" id="PTHR36492:SF2">
    <property type="entry name" value="[ACYL-CARRIER-PROTEIN] PHOSPHODIESTERASE PPTH"/>
    <property type="match status" value="1"/>
</dbReference>
<organism evidence="1">
    <name type="scientific">Ostreococcus tauri</name>
    <name type="common">Marine green alga</name>
    <dbReference type="NCBI Taxonomy" id="70448"/>
    <lineage>
        <taxon>Eukaryota</taxon>
        <taxon>Viridiplantae</taxon>
        <taxon>Chlorophyta</taxon>
        <taxon>Mamiellophyceae</taxon>
        <taxon>Mamiellales</taxon>
        <taxon>Bathycoccaceae</taxon>
        <taxon>Ostreococcus</taxon>
    </lineage>
</organism>
<protein>
    <recommendedName>
        <fullName evidence="2">Calcineurin-like phosphoesterase domain-containing protein</fullName>
    </recommendedName>
</protein>
<dbReference type="InterPro" id="IPR029052">
    <property type="entry name" value="Metallo-depent_PP-like"/>
</dbReference>
<accession>A0A1Y5I7B3</accession>
<dbReference type="PANTHER" id="PTHR36492">
    <property type="match status" value="1"/>
</dbReference>
<reference evidence="1" key="1">
    <citation type="submission" date="2017-04" db="EMBL/GenBank/DDBJ databases">
        <title>Population genomics of picophytoplankton unveils novel chromosome hypervariability.</title>
        <authorList>
            <consortium name="DOE Joint Genome Institute"/>
            <person name="Blanc-Mathieu R."/>
            <person name="Krasovec M."/>
            <person name="Hebrard M."/>
            <person name="Yau S."/>
            <person name="Desgranges E."/>
            <person name="Martin J."/>
            <person name="Schackwitz W."/>
            <person name="Kuo A."/>
            <person name="Salin G."/>
            <person name="Donnadieu C."/>
            <person name="Desdevises Y."/>
            <person name="Sanchez-Ferandin S."/>
            <person name="Moreau H."/>
            <person name="Rivals E."/>
            <person name="Grigoriev I.V."/>
            <person name="Grimsley N."/>
            <person name="Eyre-Walker A."/>
            <person name="Piganeau G."/>
        </authorList>
    </citation>
    <scope>NUCLEOTIDE SEQUENCE [LARGE SCALE GENOMIC DNA]</scope>
    <source>
        <strain evidence="1">RCC 1115</strain>
    </source>
</reference>
<dbReference type="AlphaFoldDB" id="A0A1Y5I7B3"/>
<sequence>MRHISREREHYLDAVDDALARNAKAFKESLERFHEKRSPPKWCVHCTSDVHTDFAKNAAELDRYVEDKIAENDERRRRGENVSSAIVVAGDVCTGIERLRTTMVSLRKCHDAVFYLPAGNHELWVSGQGIYDDSLHKMVELIDACTAWGVSCAPTRLSQTLAVVPIYGWYVDEFCDDPWRRSSAYTDLERNFDAACSWPPFINPPSEARNSHAPGIAAFMRDVNARALKRFASVVRTERDDATTIAFSHFLPRPELYRGNPALMKVMGNVAIDADARAWNGSIHVFGHSHLNVDRVIDGVRYVQCALGYPHERWFGSNHPKLLHRDAS</sequence>